<sequence>MKRKLSAIAATLSLAAALGAVAAGPAQAADAAPYRAHVFTKGYSTSKVVTLTFDSAFSNANVPQVLQVLRDNGIVAGWGITGLFAQNFPADARAIAAAGHKIINHSWDHPSFANLTQAQRWSQLDRTEAAFRAAGVRSAGWFRAPYKAAYADPGLNRDLALRGFYINFDWTYDTTGYAGASTATILDRVRRFTVPGAVVVMHTGPGSTDPQALPQIISTLRGMGYTFMSPWRAATTGGIGAKYAALGERNSRLGAPTTAEMVATVSGTAVQWYQNGRIYWKSGIGSYAVLFGIFGKYRQLGTVNSFLGFPITDETASLDGIGAYNHFQYGSIFWSPASGSHEVHGGIRTKWGQLGWERGFLKYPISDEVSVTGGRASQFQGGNVYWSSATGAREVHGPILSRYLSLGGTGSRLGLPTTDQYAVPGGARNNFQHGTLTLNTATGAVTVTYT</sequence>
<comment type="caution">
    <text evidence="5">The sequence shown here is derived from an EMBL/GenBank/DDBJ whole genome shotgun (WGS) entry which is preliminary data.</text>
</comment>
<evidence type="ECO:0000256" key="1">
    <source>
        <dbReference type="ARBA" id="ARBA00022723"/>
    </source>
</evidence>
<dbReference type="PANTHER" id="PTHR10587:SF133">
    <property type="entry name" value="CHITIN DEACETYLASE 1-RELATED"/>
    <property type="match status" value="1"/>
</dbReference>
<evidence type="ECO:0000313" key="5">
    <source>
        <dbReference type="EMBL" id="GLH96005.1"/>
    </source>
</evidence>
<dbReference type="InterPro" id="IPR050248">
    <property type="entry name" value="Polysacc_deacetylase_ArnD"/>
</dbReference>
<accession>A0ABQ5QP13</accession>
<reference evidence="5" key="1">
    <citation type="submission" date="2022-12" db="EMBL/GenBank/DDBJ databases">
        <title>New Phytohabitans aurantiacus sp. RD004123 nov., an actinomycete isolated from soil.</title>
        <authorList>
            <person name="Triningsih D.W."/>
            <person name="Harunari E."/>
            <person name="Igarashi Y."/>
        </authorList>
    </citation>
    <scope>NUCLEOTIDE SEQUENCE</scope>
    <source>
        <strain evidence="5">RD004123</strain>
    </source>
</reference>
<dbReference type="PROSITE" id="PS51677">
    <property type="entry name" value="NODB"/>
    <property type="match status" value="1"/>
</dbReference>
<dbReference type="Pfam" id="PF01522">
    <property type="entry name" value="Polysacc_deac_1"/>
    <property type="match status" value="1"/>
</dbReference>
<dbReference type="CDD" id="cd10917">
    <property type="entry name" value="CE4_NodB_like_6s_7s"/>
    <property type="match status" value="1"/>
</dbReference>
<feature type="signal peptide" evidence="3">
    <location>
        <begin position="1"/>
        <end position="28"/>
    </location>
</feature>
<dbReference type="SUPFAM" id="SSF88713">
    <property type="entry name" value="Glycoside hydrolase/deacetylase"/>
    <property type="match status" value="1"/>
</dbReference>
<dbReference type="Proteomes" id="UP001144280">
    <property type="component" value="Unassembled WGS sequence"/>
</dbReference>
<keyword evidence="6" id="KW-1185">Reference proteome</keyword>
<feature type="chain" id="PRO_5046929146" description="NodB homology domain-containing protein" evidence="3">
    <location>
        <begin position="29"/>
        <end position="450"/>
    </location>
</feature>
<gene>
    <name evidence="5" type="ORF">Pa4123_12780</name>
</gene>
<dbReference type="InterPro" id="IPR002509">
    <property type="entry name" value="NODB_dom"/>
</dbReference>
<dbReference type="Pfam" id="PF08310">
    <property type="entry name" value="LGFP"/>
    <property type="match status" value="4"/>
</dbReference>
<evidence type="ECO:0000256" key="2">
    <source>
        <dbReference type="ARBA" id="ARBA00022801"/>
    </source>
</evidence>
<dbReference type="Gene3D" id="3.20.20.370">
    <property type="entry name" value="Glycoside hydrolase/deacetylase"/>
    <property type="match status" value="1"/>
</dbReference>
<dbReference type="EMBL" id="BSDI01000005">
    <property type="protein sequence ID" value="GLH96005.1"/>
    <property type="molecule type" value="Genomic_DNA"/>
</dbReference>
<dbReference type="InterPro" id="IPR011330">
    <property type="entry name" value="Glyco_hydro/deAcase_b/a-brl"/>
</dbReference>
<evidence type="ECO:0000256" key="3">
    <source>
        <dbReference type="SAM" id="SignalP"/>
    </source>
</evidence>
<evidence type="ECO:0000313" key="6">
    <source>
        <dbReference type="Proteomes" id="UP001144280"/>
    </source>
</evidence>
<keyword evidence="3" id="KW-0732">Signal</keyword>
<dbReference type="PANTHER" id="PTHR10587">
    <property type="entry name" value="GLYCOSYL TRANSFERASE-RELATED"/>
    <property type="match status" value="1"/>
</dbReference>
<name>A0ABQ5QP13_9ACTN</name>
<keyword evidence="1" id="KW-0479">Metal-binding</keyword>
<proteinExistence type="predicted"/>
<feature type="domain" description="NodB homology" evidence="4">
    <location>
        <begin position="47"/>
        <end position="228"/>
    </location>
</feature>
<organism evidence="5 6">
    <name type="scientific">Phytohabitans aurantiacus</name>
    <dbReference type="NCBI Taxonomy" id="3016789"/>
    <lineage>
        <taxon>Bacteria</taxon>
        <taxon>Bacillati</taxon>
        <taxon>Actinomycetota</taxon>
        <taxon>Actinomycetes</taxon>
        <taxon>Micromonosporales</taxon>
        <taxon>Micromonosporaceae</taxon>
    </lineage>
</organism>
<keyword evidence="2" id="KW-0378">Hydrolase</keyword>
<dbReference type="RefSeq" id="WP_281893128.1">
    <property type="nucleotide sequence ID" value="NZ_BSDI01000005.1"/>
</dbReference>
<dbReference type="InterPro" id="IPR013207">
    <property type="entry name" value="LGFP"/>
</dbReference>
<evidence type="ECO:0000259" key="4">
    <source>
        <dbReference type="PROSITE" id="PS51677"/>
    </source>
</evidence>
<protein>
    <recommendedName>
        <fullName evidence="4">NodB homology domain-containing protein</fullName>
    </recommendedName>
</protein>